<dbReference type="InParanoid" id="A0A068V4W5"/>
<feature type="region of interest" description="Disordered" evidence="1">
    <location>
        <begin position="1"/>
        <end position="46"/>
    </location>
</feature>
<feature type="compositionally biased region" description="Polar residues" evidence="1">
    <location>
        <begin position="1"/>
        <end position="20"/>
    </location>
</feature>
<reference evidence="3" key="1">
    <citation type="journal article" date="2014" name="Science">
        <title>The coffee genome provides insight into the convergent evolution of caffeine biosynthesis.</title>
        <authorList>
            <person name="Denoeud F."/>
            <person name="Carretero-Paulet L."/>
            <person name="Dereeper A."/>
            <person name="Droc G."/>
            <person name="Guyot R."/>
            <person name="Pietrella M."/>
            <person name="Zheng C."/>
            <person name="Alberti A."/>
            <person name="Anthony F."/>
            <person name="Aprea G."/>
            <person name="Aury J.M."/>
            <person name="Bento P."/>
            <person name="Bernard M."/>
            <person name="Bocs S."/>
            <person name="Campa C."/>
            <person name="Cenci A."/>
            <person name="Combes M.C."/>
            <person name="Crouzillat D."/>
            <person name="Da Silva C."/>
            <person name="Daddiego L."/>
            <person name="De Bellis F."/>
            <person name="Dussert S."/>
            <person name="Garsmeur O."/>
            <person name="Gayraud T."/>
            <person name="Guignon V."/>
            <person name="Jahn K."/>
            <person name="Jamilloux V."/>
            <person name="Joet T."/>
            <person name="Labadie K."/>
            <person name="Lan T."/>
            <person name="Leclercq J."/>
            <person name="Lepelley M."/>
            <person name="Leroy T."/>
            <person name="Li L.T."/>
            <person name="Librado P."/>
            <person name="Lopez L."/>
            <person name="Munoz A."/>
            <person name="Noel B."/>
            <person name="Pallavicini A."/>
            <person name="Perrotta G."/>
            <person name="Poncet V."/>
            <person name="Pot D."/>
            <person name="Priyono X."/>
            <person name="Rigoreau M."/>
            <person name="Rouard M."/>
            <person name="Rozas J."/>
            <person name="Tranchant-Dubreuil C."/>
            <person name="VanBuren R."/>
            <person name="Zhang Q."/>
            <person name="Andrade A.C."/>
            <person name="Argout X."/>
            <person name="Bertrand B."/>
            <person name="de Kochko A."/>
            <person name="Graziosi G."/>
            <person name="Henry R.J."/>
            <person name="Jayarama X."/>
            <person name="Ming R."/>
            <person name="Nagai C."/>
            <person name="Rounsley S."/>
            <person name="Sankoff D."/>
            <person name="Giuliano G."/>
            <person name="Albert V.A."/>
            <person name="Wincker P."/>
            <person name="Lashermes P."/>
        </authorList>
    </citation>
    <scope>NUCLEOTIDE SEQUENCE [LARGE SCALE GENOMIC DNA]</scope>
    <source>
        <strain evidence="3">cv. DH200-94</strain>
    </source>
</reference>
<sequence length="67" mass="7421">MPSIQPANSSSPQRSTSTPKETFLPSTEAPPPLLTPGFPREQPSEFSLTTWWPGQLHRTTKVLETLC</sequence>
<dbReference type="AlphaFoldDB" id="A0A068V4W5"/>
<evidence type="ECO:0000313" key="2">
    <source>
        <dbReference type="EMBL" id="CDP15671.1"/>
    </source>
</evidence>
<evidence type="ECO:0000256" key="1">
    <source>
        <dbReference type="SAM" id="MobiDB-lite"/>
    </source>
</evidence>
<dbReference type="Proteomes" id="UP000295252">
    <property type="component" value="Chromosome X"/>
</dbReference>
<organism evidence="2 3">
    <name type="scientific">Coffea canephora</name>
    <name type="common">Robusta coffee</name>
    <dbReference type="NCBI Taxonomy" id="49390"/>
    <lineage>
        <taxon>Eukaryota</taxon>
        <taxon>Viridiplantae</taxon>
        <taxon>Streptophyta</taxon>
        <taxon>Embryophyta</taxon>
        <taxon>Tracheophyta</taxon>
        <taxon>Spermatophyta</taxon>
        <taxon>Magnoliopsida</taxon>
        <taxon>eudicotyledons</taxon>
        <taxon>Gunneridae</taxon>
        <taxon>Pentapetalae</taxon>
        <taxon>asterids</taxon>
        <taxon>lamiids</taxon>
        <taxon>Gentianales</taxon>
        <taxon>Rubiaceae</taxon>
        <taxon>Ixoroideae</taxon>
        <taxon>Gardenieae complex</taxon>
        <taxon>Bertiereae - Coffeeae clade</taxon>
        <taxon>Coffeeae</taxon>
        <taxon>Coffea</taxon>
    </lineage>
</organism>
<proteinExistence type="predicted"/>
<gene>
    <name evidence="2" type="ORF">GSCOC_T00015623001</name>
</gene>
<accession>A0A068V4W5</accession>
<dbReference type="Gramene" id="CDP15671">
    <property type="protein sequence ID" value="CDP15671"/>
    <property type="gene ID" value="GSCOC_T00015623001"/>
</dbReference>
<protein>
    <submittedName>
        <fullName evidence="2">Uncharacterized protein</fullName>
    </submittedName>
</protein>
<keyword evidence="3" id="KW-1185">Reference proteome</keyword>
<name>A0A068V4W5_COFCA</name>
<evidence type="ECO:0000313" key="3">
    <source>
        <dbReference type="Proteomes" id="UP000295252"/>
    </source>
</evidence>
<dbReference type="EMBL" id="HG739187">
    <property type="protein sequence ID" value="CDP15671.1"/>
    <property type="molecule type" value="Genomic_DNA"/>
</dbReference>